<feature type="compositionally biased region" description="Polar residues" evidence="1">
    <location>
        <begin position="840"/>
        <end position="851"/>
    </location>
</feature>
<evidence type="ECO:0000313" key="4">
    <source>
        <dbReference type="Proteomes" id="UP000722791"/>
    </source>
</evidence>
<keyword evidence="2" id="KW-0472">Membrane</keyword>
<feature type="region of interest" description="Disordered" evidence="1">
    <location>
        <begin position="831"/>
        <end position="851"/>
    </location>
</feature>
<dbReference type="InterPro" id="IPR003386">
    <property type="entry name" value="LACT/PDAT_acylTrfase"/>
</dbReference>
<dbReference type="SUPFAM" id="SSF53474">
    <property type="entry name" value="alpha/beta-Hydrolases"/>
    <property type="match status" value="1"/>
</dbReference>
<dbReference type="InterPro" id="IPR029058">
    <property type="entry name" value="AB_hydrolase_fold"/>
</dbReference>
<protein>
    <recommendedName>
        <fullName evidence="5">Phospholipid:diacylglycerol acyltransferase</fullName>
    </recommendedName>
</protein>
<feature type="compositionally biased region" description="Low complexity" evidence="1">
    <location>
        <begin position="806"/>
        <end position="819"/>
    </location>
</feature>
<feature type="compositionally biased region" description="Gly residues" evidence="1">
    <location>
        <begin position="107"/>
        <end position="117"/>
    </location>
</feature>
<name>A0A8J4LK86_9CHLO</name>
<comment type="caution">
    <text evidence="3">The sequence shown here is derived from an EMBL/GenBank/DDBJ whole genome shotgun (WGS) entry which is preliminary data.</text>
</comment>
<dbReference type="Pfam" id="PF02450">
    <property type="entry name" value="LCAT"/>
    <property type="match status" value="1"/>
</dbReference>
<feature type="compositionally biased region" description="Polar residues" evidence="1">
    <location>
        <begin position="136"/>
        <end position="145"/>
    </location>
</feature>
<dbReference type="EMBL" id="BNCQ01000009">
    <property type="protein sequence ID" value="GIM01340.1"/>
    <property type="molecule type" value="Genomic_DNA"/>
</dbReference>
<reference evidence="3" key="1">
    <citation type="journal article" date="2021" name="Proc. Natl. Acad. Sci. U.S.A.">
        <title>Three genomes in the algal genus Volvox reveal the fate of a haploid sex-determining region after a transition to homothallism.</title>
        <authorList>
            <person name="Yamamoto K."/>
            <person name="Hamaji T."/>
            <person name="Kawai-Toyooka H."/>
            <person name="Matsuzaki R."/>
            <person name="Takahashi F."/>
            <person name="Nishimura Y."/>
            <person name="Kawachi M."/>
            <person name="Noguchi H."/>
            <person name="Minakuchi Y."/>
            <person name="Umen J.G."/>
            <person name="Toyoda A."/>
            <person name="Nozaki H."/>
        </authorList>
    </citation>
    <scope>NUCLEOTIDE SEQUENCE</scope>
    <source>
        <strain evidence="3">NIES-3785</strain>
    </source>
</reference>
<proteinExistence type="predicted"/>
<dbReference type="GO" id="GO:0008374">
    <property type="term" value="F:O-acyltransferase activity"/>
    <property type="evidence" value="ECO:0007669"/>
    <property type="project" value="InterPro"/>
</dbReference>
<feature type="compositionally biased region" description="Polar residues" evidence="1">
    <location>
        <begin position="26"/>
        <end position="44"/>
    </location>
</feature>
<gene>
    <name evidence="3" type="ORF">Vretimale_6140</name>
</gene>
<keyword evidence="2" id="KW-1133">Transmembrane helix</keyword>
<dbReference type="GO" id="GO:0006629">
    <property type="term" value="P:lipid metabolic process"/>
    <property type="evidence" value="ECO:0007669"/>
    <property type="project" value="InterPro"/>
</dbReference>
<dbReference type="Gene3D" id="3.40.50.1820">
    <property type="entry name" value="alpha/beta hydrolase"/>
    <property type="match status" value="1"/>
</dbReference>
<dbReference type="PANTHER" id="PTHR11440">
    <property type="entry name" value="LECITHIN-CHOLESTEROL ACYLTRANSFERASE-RELATED"/>
    <property type="match status" value="1"/>
</dbReference>
<dbReference type="AlphaFoldDB" id="A0A8J4LK86"/>
<feature type="non-terminal residue" evidence="3">
    <location>
        <position position="851"/>
    </location>
</feature>
<evidence type="ECO:0000256" key="1">
    <source>
        <dbReference type="SAM" id="MobiDB-lite"/>
    </source>
</evidence>
<evidence type="ECO:0008006" key="5">
    <source>
        <dbReference type="Google" id="ProtNLM"/>
    </source>
</evidence>
<feature type="transmembrane region" description="Helical" evidence="2">
    <location>
        <begin position="184"/>
        <end position="203"/>
    </location>
</feature>
<feature type="region of interest" description="Disordered" evidence="1">
    <location>
        <begin position="797"/>
        <end position="819"/>
    </location>
</feature>
<sequence>MNKQRKKKDAATAGISTVAHGVVARTATNPPTNNSRPAGASTSLGAPGSQKLAPDGASDLDKASSKASTRHSAGAPAAGSAPRASPRSANLVYENASTGIRRRRRGGGGGGSGGDGAGSTAEARGGVTTGDRTAAGWTTSAQTLKGNSASTGTGTGNAGTNSDGGSGSGESCQRRHGLWRVMQWPLVFGLALLALAAVHQRLIEEAPLTELFQDGIVGPFARLNVTLPRPSLDALVASTGVNVSALIGLTDALTDTLSDITDTIIAGRLSLAGLLPQLPAFNLLPPLGLGGGAGDAEATGLRPGLMMARRGYRAKHPVVIIPGFVTSGLELWQGLPCGQRYFRQRMWGTLAMVQAFVTDPACWFRHMELDPVTGLDPEGIKIRAAVGLEAVDYFIQGYWVWGKLVEALADVGYDSNNLVSMPYDWRLAIPLLEERDGYFTRLRLAIEALAEVSNERVVITTHSFGENVFRSFMTWVDTDHPGWVETHVHTIVNIAGTSLGVPKSVSALLSGETRDTAQLGALAGFLTSNLVPRATRTRVWRTWGASYAMLPVGGPRVWGNASWAPDDTPEMRAEKRTYGAMVSLWPHDWETVLAAAATASQHQREELSRLVHNVSEAAEPPLSPPSEKPAEAISAKAVADVLDASSSSNSCSSSSSSPMTRITDTLKRLVSSGGSDIDPADYLNSEHVTRLDVSGFLALLREVGGPLVDQHMTEWAAVDLAEAEAQGESVRRRVAAVADNATPQAQQALGGARRLRETVRRRIALFPDATRTPLPNAPSTSMVCLYGIGLPTERGYHYLRPPPQGSPSTSAAATAAGVAGPHDLAAEAAAAISPTAGREGSTTAAPPSASG</sequence>
<organism evidence="3 4">
    <name type="scientific">Volvox reticuliferus</name>
    <dbReference type="NCBI Taxonomy" id="1737510"/>
    <lineage>
        <taxon>Eukaryota</taxon>
        <taxon>Viridiplantae</taxon>
        <taxon>Chlorophyta</taxon>
        <taxon>core chlorophytes</taxon>
        <taxon>Chlorophyceae</taxon>
        <taxon>CS clade</taxon>
        <taxon>Chlamydomonadales</taxon>
        <taxon>Volvocaceae</taxon>
        <taxon>Volvox</taxon>
    </lineage>
</organism>
<feature type="compositionally biased region" description="Gly residues" evidence="1">
    <location>
        <begin position="153"/>
        <end position="168"/>
    </location>
</feature>
<feature type="region of interest" description="Disordered" evidence="1">
    <location>
        <begin position="1"/>
        <end position="172"/>
    </location>
</feature>
<dbReference type="Proteomes" id="UP000722791">
    <property type="component" value="Unassembled WGS sequence"/>
</dbReference>
<feature type="compositionally biased region" description="Low complexity" evidence="1">
    <location>
        <begin position="72"/>
        <end position="89"/>
    </location>
</feature>
<accession>A0A8J4LK86</accession>
<keyword evidence="2" id="KW-0812">Transmembrane</keyword>
<evidence type="ECO:0000256" key="2">
    <source>
        <dbReference type="SAM" id="Phobius"/>
    </source>
</evidence>
<evidence type="ECO:0000313" key="3">
    <source>
        <dbReference type="EMBL" id="GIM01340.1"/>
    </source>
</evidence>